<sequence length="328" mass="38258">MIKEVGDNFSELYYKLLIHATNQPTEYTESRNGLVKDLGPAYIEIYSDTFRLPILQKRAINPFFALAEYSWLVTGSNLLEPLQFFIKNYGEYSDDELTLNGAYGYRLKNKFNIDQIEIAISTLKENPTTRRVVVTMWSHEDLGAISNDIPCNTSIMFKIREKHLDMTVINRSNDLFLGVPYNVFMFYLLQCYMAKAIGCKIGKQRHFTDSLHVYEKHESKINDIIDSNANDDLVSIFNRLSTYNSDNYLSVNHNSITKLEFNCIDDDYYERFFLVYSKYKLDKNYDNAISMLPKDLMGYAGYLWLSEYAGVIPNVDYFLNHKIETELH</sequence>
<evidence type="ECO:0000256" key="4">
    <source>
        <dbReference type="ARBA" id="ARBA00022727"/>
    </source>
</evidence>
<name>A0ABT9U9T3_PAEHA</name>
<protein>
    <recommendedName>
        <fullName evidence="1">thymidylate synthase</fullName>
        <ecNumber evidence="1">2.1.1.45</ecNumber>
    </recommendedName>
</protein>
<accession>A0ABT9U9T3</accession>
<organism evidence="6 7">
    <name type="scientific">Paenibacillus harenae</name>
    <dbReference type="NCBI Taxonomy" id="306543"/>
    <lineage>
        <taxon>Bacteria</taxon>
        <taxon>Bacillati</taxon>
        <taxon>Bacillota</taxon>
        <taxon>Bacilli</taxon>
        <taxon>Bacillales</taxon>
        <taxon>Paenibacillaceae</taxon>
        <taxon>Paenibacillus</taxon>
    </lineage>
</organism>
<dbReference type="CDD" id="cd00351">
    <property type="entry name" value="TS_Pyrimidine_HMase"/>
    <property type="match status" value="1"/>
</dbReference>
<dbReference type="InterPro" id="IPR000398">
    <property type="entry name" value="Thymidylate_synthase"/>
</dbReference>
<dbReference type="PRINTS" id="PR00108">
    <property type="entry name" value="THYMDSNTHASE"/>
</dbReference>
<dbReference type="Pfam" id="PF00303">
    <property type="entry name" value="Thymidylat_synt"/>
    <property type="match status" value="1"/>
</dbReference>
<keyword evidence="3" id="KW-0808">Transferase</keyword>
<dbReference type="InterPro" id="IPR036926">
    <property type="entry name" value="Thymidate_synth/dCMP_Mease_sf"/>
</dbReference>
<dbReference type="PANTHER" id="PTHR11548:SF1">
    <property type="entry name" value="THYMIDYLATE SYNTHASE 1"/>
    <property type="match status" value="1"/>
</dbReference>
<dbReference type="Proteomes" id="UP001229346">
    <property type="component" value="Unassembled WGS sequence"/>
</dbReference>
<evidence type="ECO:0000256" key="3">
    <source>
        <dbReference type="ARBA" id="ARBA00022679"/>
    </source>
</evidence>
<keyword evidence="4" id="KW-0545">Nucleotide biosynthesis</keyword>
<keyword evidence="2" id="KW-0489">Methyltransferase</keyword>
<evidence type="ECO:0000259" key="5">
    <source>
        <dbReference type="Pfam" id="PF00303"/>
    </source>
</evidence>
<evidence type="ECO:0000256" key="2">
    <source>
        <dbReference type="ARBA" id="ARBA00022603"/>
    </source>
</evidence>
<dbReference type="EC" id="2.1.1.45" evidence="1"/>
<reference evidence="6 7" key="1">
    <citation type="submission" date="2023-07" db="EMBL/GenBank/DDBJ databases">
        <title>Sorghum-associated microbial communities from plants grown in Nebraska, USA.</title>
        <authorList>
            <person name="Schachtman D."/>
        </authorList>
    </citation>
    <scope>NUCLEOTIDE SEQUENCE [LARGE SCALE GENOMIC DNA]</scope>
    <source>
        <strain evidence="6 7">CC482</strain>
    </source>
</reference>
<dbReference type="SUPFAM" id="SSF55831">
    <property type="entry name" value="Thymidylate synthase/dCMP hydroxymethylase"/>
    <property type="match status" value="1"/>
</dbReference>
<comment type="caution">
    <text evidence="6">The sequence shown here is derived from an EMBL/GenBank/DDBJ whole genome shotgun (WGS) entry which is preliminary data.</text>
</comment>
<keyword evidence="7" id="KW-1185">Reference proteome</keyword>
<feature type="domain" description="Thymidylate synthase/dCMP hydroxymethylase" evidence="5">
    <location>
        <begin position="48"/>
        <end position="228"/>
    </location>
</feature>
<evidence type="ECO:0000313" key="6">
    <source>
        <dbReference type="EMBL" id="MDQ0114954.1"/>
    </source>
</evidence>
<gene>
    <name evidence="6" type="ORF">J2T15_004411</name>
</gene>
<dbReference type="InterPro" id="IPR045097">
    <property type="entry name" value="Thymidate_synth/dCMP_Mease"/>
</dbReference>
<dbReference type="Gene3D" id="3.30.572.10">
    <property type="entry name" value="Thymidylate synthase/dCMP hydroxymethylase domain"/>
    <property type="match status" value="1"/>
</dbReference>
<dbReference type="InterPro" id="IPR023451">
    <property type="entry name" value="Thymidate_synth/dCMP_Mease_dom"/>
</dbReference>
<dbReference type="EMBL" id="JAUSSU010000009">
    <property type="protein sequence ID" value="MDQ0114954.1"/>
    <property type="molecule type" value="Genomic_DNA"/>
</dbReference>
<dbReference type="PANTHER" id="PTHR11548">
    <property type="entry name" value="THYMIDYLATE SYNTHASE 1"/>
    <property type="match status" value="1"/>
</dbReference>
<dbReference type="RefSeq" id="WP_307206338.1">
    <property type="nucleotide sequence ID" value="NZ_JAUSSU010000009.1"/>
</dbReference>
<evidence type="ECO:0000313" key="7">
    <source>
        <dbReference type="Proteomes" id="UP001229346"/>
    </source>
</evidence>
<proteinExistence type="predicted"/>
<evidence type="ECO:0000256" key="1">
    <source>
        <dbReference type="ARBA" id="ARBA00011947"/>
    </source>
</evidence>